<feature type="binding site" evidence="6">
    <location>
        <begin position="237"/>
        <end position="242"/>
    </location>
    <ligand>
        <name>GTP</name>
        <dbReference type="ChEBI" id="CHEBI:37565"/>
    </ligand>
</feature>
<sequence length="476" mass="50525">MSNINLSDDTIAGISTPHGVGGIGIVRISGGGAINIAERIFSSPNDKKVSSMPSFTIAHGFIIDPETGEKIDEVLLSVMRAPKTYTAEDVAEINCHGGLLTVSKTLEISLNAGARLAAPGEFTMRAFLNGRIDLAQAEAVLDIINAATLSSGRLALEQLSGGLSSVILPIVNELISMCAEVEAQIDFPEDDIEPADKSAMLGNINSIVTGLKSLSESYSFGRFYREGLCVAIVGKPNVGKSSLLNALLKKDRAIVTPLPGTTRDTIEEALNIKGLPVRIVDTAGIREGSGLAETQGITRSIAAIEAAALVIAVFDGSTVFTNEDEEILRRTASKDIIIAINKADKEMAFSNEFLTGQYRGVTNHDTAVKIVNISALTGFGLDALKETLYSHIVGSNAPKSQDAHEGVIVTNLRHKTALDEAVAAMENSRECLRIDNPYEITALELRTALNALGRITGTITTGDILEKIFSDFCIGK</sequence>
<dbReference type="PROSITE" id="PS51709">
    <property type="entry name" value="G_TRME"/>
    <property type="match status" value="1"/>
</dbReference>
<feature type="binding site" evidence="6">
    <location>
        <position position="262"/>
    </location>
    <ligand>
        <name>Mg(2+)</name>
        <dbReference type="ChEBI" id="CHEBI:18420"/>
    </ligand>
</feature>
<feature type="binding site" evidence="6">
    <location>
        <position position="476"/>
    </location>
    <ligand>
        <name>(6S)-5-formyl-5,6,7,8-tetrahydrofolate</name>
        <dbReference type="ChEBI" id="CHEBI:57457"/>
    </ligand>
</feature>
<keyword evidence="3 6" id="KW-0547">Nucleotide-binding</keyword>
<keyword evidence="5 6" id="KW-0342">GTP-binding</keyword>
<gene>
    <name evidence="6 9" type="primary">mnmE</name>
    <name evidence="6" type="synonym">trmE</name>
    <name evidence="9" type="ORF">ASN18_2155</name>
</gene>
<evidence type="ECO:0000256" key="6">
    <source>
        <dbReference type="HAMAP-Rule" id="MF_00379"/>
    </source>
</evidence>
<dbReference type="SUPFAM" id="SSF116878">
    <property type="entry name" value="TrmE connector domain"/>
    <property type="match status" value="1"/>
</dbReference>
<dbReference type="Pfam" id="PF12631">
    <property type="entry name" value="MnmE_helical"/>
    <property type="match status" value="1"/>
</dbReference>
<dbReference type="Pfam" id="PF10396">
    <property type="entry name" value="TrmE_N"/>
    <property type="match status" value="1"/>
</dbReference>
<dbReference type="RefSeq" id="WP_085052758.1">
    <property type="nucleotide sequence ID" value="NZ_LNQR01000076.1"/>
</dbReference>
<dbReference type="CDD" id="cd04164">
    <property type="entry name" value="trmE"/>
    <property type="match status" value="1"/>
</dbReference>
<keyword evidence="6" id="KW-0460">Magnesium</keyword>
<evidence type="ECO:0000256" key="3">
    <source>
        <dbReference type="ARBA" id="ARBA00022741"/>
    </source>
</evidence>
<dbReference type="SUPFAM" id="SSF52540">
    <property type="entry name" value="P-loop containing nucleoside triphosphate hydrolases"/>
    <property type="match status" value="1"/>
</dbReference>
<dbReference type="NCBIfam" id="TIGR00450">
    <property type="entry name" value="mnmE_trmE_thdF"/>
    <property type="match status" value="1"/>
</dbReference>
<comment type="caution">
    <text evidence="6">Lacks conserved residue(s) required for the propagation of feature annotation.</text>
</comment>
<feature type="binding site" evidence="6">
    <location>
        <begin position="281"/>
        <end position="284"/>
    </location>
    <ligand>
        <name>GTP</name>
        <dbReference type="ChEBI" id="CHEBI:37565"/>
    </ligand>
</feature>
<feature type="binding site" evidence="6">
    <location>
        <position position="258"/>
    </location>
    <ligand>
        <name>K(+)</name>
        <dbReference type="ChEBI" id="CHEBI:29103"/>
    </ligand>
</feature>
<dbReference type="InterPro" id="IPR027417">
    <property type="entry name" value="P-loop_NTPase"/>
</dbReference>
<feature type="binding site" evidence="6">
    <location>
        <begin position="341"/>
        <end position="344"/>
    </location>
    <ligand>
        <name>GTP</name>
        <dbReference type="ChEBI" id="CHEBI:37565"/>
    </ligand>
</feature>
<feature type="domain" description="TrmE-type G" evidence="8">
    <location>
        <begin position="227"/>
        <end position="393"/>
    </location>
</feature>
<dbReference type="Gene3D" id="3.30.1360.120">
    <property type="entry name" value="Probable tRNA modification gtpase trme, domain 1"/>
    <property type="match status" value="1"/>
</dbReference>
<dbReference type="Proteomes" id="UP000060487">
    <property type="component" value="Unassembled WGS sequence"/>
</dbReference>
<evidence type="ECO:0000256" key="5">
    <source>
        <dbReference type="ARBA" id="ARBA00023134"/>
    </source>
</evidence>
<comment type="subunit">
    <text evidence="6">Homodimer. Heterotetramer of two MnmE and two MnmG subunits.</text>
</comment>
<comment type="similarity">
    <text evidence="1 6 7">Belongs to the TRAFAC class TrmE-Era-EngA-EngB-Septin-like GTPase superfamily. TrmE GTPase family.</text>
</comment>
<dbReference type="InterPro" id="IPR018948">
    <property type="entry name" value="GTP-bd_TrmE_N"/>
</dbReference>
<comment type="cofactor">
    <cofactor evidence="6">
        <name>K(+)</name>
        <dbReference type="ChEBI" id="CHEBI:29103"/>
    </cofactor>
    <text evidence="6">Binds 1 potassium ion per subunit.</text>
</comment>
<dbReference type="InterPro" id="IPR031168">
    <property type="entry name" value="G_TrmE"/>
</dbReference>
<dbReference type="EMBL" id="LNQR01000076">
    <property type="protein sequence ID" value="KWT83467.1"/>
    <property type="molecule type" value="Genomic_DNA"/>
</dbReference>
<evidence type="ECO:0000313" key="10">
    <source>
        <dbReference type="Proteomes" id="UP000060487"/>
    </source>
</evidence>
<dbReference type="InterPro" id="IPR027368">
    <property type="entry name" value="MnmE_dom2"/>
</dbReference>
<dbReference type="PRINTS" id="PR00326">
    <property type="entry name" value="GTP1OBG"/>
</dbReference>
<proteinExistence type="inferred from homology"/>
<evidence type="ECO:0000259" key="8">
    <source>
        <dbReference type="PROSITE" id="PS51709"/>
    </source>
</evidence>
<evidence type="ECO:0000256" key="2">
    <source>
        <dbReference type="ARBA" id="ARBA00022694"/>
    </source>
</evidence>
<evidence type="ECO:0000313" key="9">
    <source>
        <dbReference type="EMBL" id="KWT83467.1"/>
    </source>
</evidence>
<evidence type="ECO:0000256" key="1">
    <source>
        <dbReference type="ARBA" id="ARBA00011043"/>
    </source>
</evidence>
<evidence type="ECO:0000256" key="7">
    <source>
        <dbReference type="RuleBase" id="RU003313"/>
    </source>
</evidence>
<protein>
    <recommendedName>
        <fullName evidence="6">tRNA modification GTPase MnmE</fullName>
        <ecNumber evidence="6">3.6.-.-</ecNumber>
    </recommendedName>
</protein>
<dbReference type="InterPro" id="IPR005225">
    <property type="entry name" value="Small_GTP-bd"/>
</dbReference>
<name>A0ABR5SDU5_9BACT</name>
<dbReference type="CDD" id="cd14858">
    <property type="entry name" value="TrmE_N"/>
    <property type="match status" value="1"/>
</dbReference>
<dbReference type="InterPro" id="IPR027266">
    <property type="entry name" value="TrmE/GcvT-like"/>
</dbReference>
<dbReference type="InterPro" id="IPR025867">
    <property type="entry name" value="MnmE_helical"/>
</dbReference>
<feature type="binding site" evidence="6">
    <location>
        <position position="131"/>
    </location>
    <ligand>
        <name>(6S)-5-formyl-5,6,7,8-tetrahydrofolate</name>
        <dbReference type="ChEBI" id="CHEBI:57457"/>
    </ligand>
</feature>
<feature type="binding site" evidence="6">
    <location>
        <position position="261"/>
    </location>
    <ligand>
        <name>K(+)</name>
        <dbReference type="ChEBI" id="CHEBI:29103"/>
    </ligand>
</feature>
<comment type="function">
    <text evidence="6">Exhibits a very high intrinsic GTPase hydrolysis rate. Involved in the addition of a carboxymethylaminomethyl (cmnm) group at the wobble position (U34) of certain tRNAs, forming tRNA-cmnm(5)s(2)U34.</text>
</comment>
<dbReference type="Gene3D" id="1.20.120.430">
    <property type="entry name" value="tRNA modification GTPase MnmE domain 2"/>
    <property type="match status" value="1"/>
</dbReference>
<organism evidence="9 10">
    <name type="scientific">Candidatus Magnetominusculus xianensis</name>
    <dbReference type="NCBI Taxonomy" id="1748249"/>
    <lineage>
        <taxon>Bacteria</taxon>
        <taxon>Pseudomonadati</taxon>
        <taxon>Nitrospirota</taxon>
        <taxon>Nitrospiria</taxon>
        <taxon>Nitrospirales</taxon>
        <taxon>Nitrospiraceae</taxon>
        <taxon>Candidatus Magnetominusculus</taxon>
    </lineage>
</organism>
<keyword evidence="2 6" id="KW-0819">tRNA processing</keyword>
<evidence type="ECO:0000256" key="4">
    <source>
        <dbReference type="ARBA" id="ARBA00022958"/>
    </source>
</evidence>
<dbReference type="GO" id="GO:0016787">
    <property type="term" value="F:hydrolase activity"/>
    <property type="evidence" value="ECO:0007669"/>
    <property type="project" value="UniProtKB-KW"/>
</dbReference>
<dbReference type="PANTHER" id="PTHR42714:SF2">
    <property type="entry name" value="TRNA MODIFICATION GTPASE GTPBP3, MITOCHONDRIAL"/>
    <property type="match status" value="1"/>
</dbReference>
<keyword evidence="6" id="KW-0479">Metal-binding</keyword>
<dbReference type="Gene3D" id="3.40.50.300">
    <property type="entry name" value="P-loop containing nucleotide triphosphate hydrolases"/>
    <property type="match status" value="1"/>
</dbReference>
<feature type="binding site" evidence="6">
    <location>
        <position position="237"/>
    </location>
    <ligand>
        <name>K(+)</name>
        <dbReference type="ChEBI" id="CHEBI:29103"/>
    </ligand>
</feature>
<feature type="binding site" evidence="6">
    <location>
        <position position="92"/>
    </location>
    <ligand>
        <name>(6S)-5-formyl-5,6,7,8-tetrahydrofolate</name>
        <dbReference type="ChEBI" id="CHEBI:57457"/>
    </ligand>
</feature>
<keyword evidence="6 9" id="KW-0378">Hydrolase</keyword>
<dbReference type="HAMAP" id="MF_00379">
    <property type="entry name" value="GTPase_MnmE"/>
    <property type="match status" value="1"/>
</dbReference>
<dbReference type="Pfam" id="PF01926">
    <property type="entry name" value="MMR_HSR1"/>
    <property type="match status" value="1"/>
</dbReference>
<dbReference type="PANTHER" id="PTHR42714">
    <property type="entry name" value="TRNA MODIFICATION GTPASE GTPBP3"/>
    <property type="match status" value="1"/>
</dbReference>
<dbReference type="NCBIfam" id="TIGR00231">
    <property type="entry name" value="small_GTP"/>
    <property type="match status" value="1"/>
</dbReference>
<feature type="binding site" evidence="6">
    <location>
        <position position="27"/>
    </location>
    <ligand>
        <name>(6S)-5-formyl-5,6,7,8-tetrahydrofolate</name>
        <dbReference type="ChEBI" id="CHEBI:57457"/>
    </ligand>
</feature>
<comment type="subcellular location">
    <subcellularLocation>
        <location evidence="6">Cytoplasm</location>
    </subcellularLocation>
</comment>
<reference evidence="9 10" key="1">
    <citation type="submission" date="2015-11" db="EMBL/GenBank/DDBJ databases">
        <authorList>
            <person name="Lin W."/>
        </authorList>
    </citation>
    <scope>NUCLEOTIDE SEQUENCE [LARGE SCALE GENOMIC DNA]</scope>
    <source>
        <strain evidence="9 10">HCH-1</strain>
    </source>
</reference>
<accession>A0ABR5SDU5</accession>
<keyword evidence="4 6" id="KW-0630">Potassium</keyword>
<dbReference type="InterPro" id="IPR006073">
    <property type="entry name" value="GTP-bd"/>
</dbReference>
<comment type="caution">
    <text evidence="9">The sequence shown here is derived from an EMBL/GenBank/DDBJ whole genome shotgun (WGS) entry which is preliminary data.</text>
</comment>
<keyword evidence="10" id="KW-1185">Reference proteome</keyword>
<feature type="binding site" evidence="6">
    <location>
        <position position="241"/>
    </location>
    <ligand>
        <name>Mg(2+)</name>
        <dbReference type="ChEBI" id="CHEBI:18420"/>
    </ligand>
</feature>
<feature type="binding site" evidence="6">
    <location>
        <position position="256"/>
    </location>
    <ligand>
        <name>K(+)</name>
        <dbReference type="ChEBI" id="CHEBI:29103"/>
    </ligand>
</feature>
<dbReference type="InterPro" id="IPR004520">
    <property type="entry name" value="GTPase_MnmE"/>
</dbReference>
<dbReference type="EC" id="3.6.-.-" evidence="6"/>
<feature type="binding site" evidence="6">
    <location>
        <begin position="256"/>
        <end position="262"/>
    </location>
    <ligand>
        <name>GTP</name>
        <dbReference type="ChEBI" id="CHEBI:37565"/>
    </ligand>
</feature>
<keyword evidence="6" id="KW-0963">Cytoplasm</keyword>